<reference evidence="1" key="1">
    <citation type="journal article" date="2013" name="PLoS ONE">
        <title>Direct detection of alternative open reading frames translation products in human significantly expands the proteome.</title>
        <authorList>
            <person name="Vanderperre B."/>
            <person name="Lucier J.-F."/>
            <person name="Motard J."/>
            <person name="Tremblay G."/>
            <person name="Vanderperre S."/>
            <person name="Wisztorski M."/>
            <person name="Salzet M."/>
            <person name="Boisvert F.-M."/>
            <person name="Roucou X."/>
        </authorList>
    </citation>
    <scope>NUCLEOTIDE SEQUENCE</scope>
</reference>
<name>L8ECC0_HUMAN</name>
<sequence length="54" mass="6055">MSGILNLALKRYTKMGCGSLERGRVALYRITRALSSTVGLMNKVVLPYFLLEHI</sequence>
<dbReference type="EMBL" id="HF583805">
    <property type="protein sequence ID" value="CCQ43302.1"/>
    <property type="molecule type" value="Genomic_DNA"/>
</dbReference>
<organism evidence="1">
    <name type="scientific">Homo sapiens</name>
    <name type="common">Human</name>
    <dbReference type="NCBI Taxonomy" id="9606"/>
    <lineage>
        <taxon>Eukaryota</taxon>
        <taxon>Metazoa</taxon>
        <taxon>Chordata</taxon>
        <taxon>Craniata</taxon>
        <taxon>Vertebrata</taxon>
        <taxon>Euteleostomi</taxon>
        <taxon>Mammalia</taxon>
        <taxon>Eutheria</taxon>
        <taxon>Euarchontoglires</taxon>
        <taxon>Primates</taxon>
        <taxon>Haplorrhini</taxon>
        <taxon>Catarrhini</taxon>
        <taxon>Hominidae</taxon>
        <taxon>Homo</taxon>
    </lineage>
</organism>
<dbReference type="ChiTaRS" id="OXSR1">
    <property type="organism name" value="human"/>
</dbReference>
<dbReference type="OrthoDB" id="8693905at2759"/>
<gene>
    <name evidence="1" type="primary">OXSR1</name>
</gene>
<accession>L8ECC0</accession>
<proteinExistence type="predicted"/>
<dbReference type="AlphaFoldDB" id="L8ECC0"/>
<evidence type="ECO:0000313" key="1">
    <source>
        <dbReference type="EMBL" id="CCQ43302.1"/>
    </source>
</evidence>
<protein>
    <submittedName>
        <fullName evidence="1">Alternative protein OXSR1</fullName>
    </submittedName>
</protein>